<dbReference type="PROSITE" id="PS50878">
    <property type="entry name" value="RT_POL"/>
    <property type="match status" value="1"/>
</dbReference>
<dbReference type="Pfam" id="PF00078">
    <property type="entry name" value="RVT_1"/>
    <property type="match status" value="1"/>
</dbReference>
<dbReference type="RefSeq" id="XP_045555675.1">
    <property type="nucleotide sequence ID" value="XM_045699719.1"/>
</dbReference>
<dbReference type="Gene3D" id="3.10.10.10">
    <property type="entry name" value="HIV Type 1 Reverse Transcriptase, subunit A, domain 1"/>
    <property type="match status" value="1"/>
</dbReference>
<dbReference type="EC" id="3.1.26.4" evidence="2"/>
<feature type="domain" description="Reverse transcriptase" evidence="4">
    <location>
        <begin position="142"/>
        <end position="319"/>
    </location>
</feature>
<evidence type="ECO:0000313" key="6">
    <source>
        <dbReference type="RefSeq" id="XP_045555675.1"/>
    </source>
</evidence>
<evidence type="ECO:0000259" key="4">
    <source>
        <dbReference type="PROSITE" id="PS50878"/>
    </source>
</evidence>
<dbReference type="Gene3D" id="3.30.70.270">
    <property type="match status" value="2"/>
</dbReference>
<dbReference type="Proteomes" id="UP001652741">
    <property type="component" value="Chromosome ssa01"/>
</dbReference>
<sequence>MDVCKQSSYAFRNAIKQAASPDDVRSRVLRAYADQLAGCLRVSGNNSEAIQFLPIESPLIPVHNLIQDAFLGSREGAPDLSAIPAEHQNLREVFSKTRAMSLPLHRPYDCGIYLLPSTTPPRGRLYSLSGLETKAMETYIVDHLATGFIHSSSSPAGFFFMEKKDKTLPTCIDYRRLNDITDKNRYPQQLISSAFEPLQGATVFSKLDLRNAYHLVRIRDEWKTAFNTASGHYEYLVMPFGLTNTPAMFQALVNDVLRDMLNRFVFICIDDILVFSRSAQEHVLHIRQVLQCLLEKQLFVKVKKCEFYRSTIVFLGYIISNGSVQMDPGKVRAVMDWPQPTSRVQLQRFLGFVHFYRRLSGVTVPWLPPCQHSPHPRFHSHGPQLLTGISGISNIASPQLPSWFIRTHLVSSWCRPMLRTSEWGLSCPSIPPLTSIYIPVTSSPIASTPWKGTTMQARWALLFTRFDFSLSYRLGSKNVKPDALSHRYSPTTTTPEPKTILRTSCLVTALSWGIGKQVREAQRSQPNPGRGTDNRMFVPDTVCSEVLEWAHSSRLVCHQGTHQTLAFVRQRFWWPTMVPDVSAFDAACSPSSRPPPSIDDKQIAIGPRLPSIVSGRR</sequence>
<dbReference type="Pfam" id="PF17921">
    <property type="entry name" value="Integrase_H2C2"/>
    <property type="match status" value="1"/>
</dbReference>
<evidence type="ECO:0000313" key="5">
    <source>
        <dbReference type="Proteomes" id="UP001652741"/>
    </source>
</evidence>
<reference evidence="6" key="1">
    <citation type="submission" date="2025-08" db="UniProtKB">
        <authorList>
            <consortium name="RefSeq"/>
        </authorList>
    </citation>
    <scope>IDENTIFICATION</scope>
</reference>
<keyword evidence="5" id="KW-1185">Reference proteome</keyword>
<gene>
    <name evidence="6" type="primary">LOC123728223</name>
</gene>
<comment type="similarity">
    <text evidence="1">Belongs to the beta type-B retroviral polymerase family. HERV class-II K(HML-2) pol subfamily.</text>
</comment>
<dbReference type="PANTHER" id="PTHR24559">
    <property type="entry name" value="TRANSPOSON TY3-I GAG-POL POLYPROTEIN"/>
    <property type="match status" value="1"/>
</dbReference>
<dbReference type="InterPro" id="IPR053134">
    <property type="entry name" value="RNA-dir_DNA_polymerase"/>
</dbReference>
<dbReference type="SUPFAM" id="SSF56672">
    <property type="entry name" value="DNA/RNA polymerases"/>
    <property type="match status" value="1"/>
</dbReference>
<dbReference type="InterPro" id="IPR000477">
    <property type="entry name" value="RT_dom"/>
</dbReference>
<dbReference type="InterPro" id="IPR043502">
    <property type="entry name" value="DNA/RNA_pol_sf"/>
</dbReference>
<evidence type="ECO:0000256" key="1">
    <source>
        <dbReference type="ARBA" id="ARBA00010879"/>
    </source>
</evidence>
<dbReference type="Gene3D" id="1.10.340.70">
    <property type="match status" value="1"/>
</dbReference>
<accession>A0ABM3DA51</accession>
<dbReference type="GeneID" id="123728223"/>
<feature type="region of interest" description="Disordered" evidence="3">
    <location>
        <begin position="588"/>
        <end position="617"/>
    </location>
</feature>
<dbReference type="CDD" id="cd01647">
    <property type="entry name" value="RT_LTR"/>
    <property type="match status" value="1"/>
</dbReference>
<organism evidence="5 6">
    <name type="scientific">Salmo salar</name>
    <name type="common">Atlantic salmon</name>
    <dbReference type="NCBI Taxonomy" id="8030"/>
    <lineage>
        <taxon>Eukaryota</taxon>
        <taxon>Metazoa</taxon>
        <taxon>Chordata</taxon>
        <taxon>Craniata</taxon>
        <taxon>Vertebrata</taxon>
        <taxon>Euteleostomi</taxon>
        <taxon>Actinopterygii</taxon>
        <taxon>Neopterygii</taxon>
        <taxon>Teleostei</taxon>
        <taxon>Protacanthopterygii</taxon>
        <taxon>Salmoniformes</taxon>
        <taxon>Salmonidae</taxon>
        <taxon>Salmoninae</taxon>
        <taxon>Salmo</taxon>
    </lineage>
</organism>
<evidence type="ECO:0000256" key="2">
    <source>
        <dbReference type="ARBA" id="ARBA00012180"/>
    </source>
</evidence>
<protein>
    <recommendedName>
        <fullName evidence="2">ribonuclease H</fullName>
        <ecNumber evidence="2">3.1.26.4</ecNumber>
    </recommendedName>
</protein>
<name>A0ABM3DA51_SALSA</name>
<dbReference type="InterPro" id="IPR043128">
    <property type="entry name" value="Rev_trsase/Diguanyl_cyclase"/>
</dbReference>
<proteinExistence type="inferred from homology"/>
<dbReference type="PANTHER" id="PTHR24559:SF440">
    <property type="entry name" value="RIBONUCLEASE H"/>
    <property type="match status" value="1"/>
</dbReference>
<evidence type="ECO:0000256" key="3">
    <source>
        <dbReference type="SAM" id="MobiDB-lite"/>
    </source>
</evidence>
<dbReference type="InterPro" id="IPR041588">
    <property type="entry name" value="Integrase_H2C2"/>
</dbReference>